<comment type="catalytic activity">
    <reaction evidence="10">
        <text>carbamoyl phosphate + L-aspartate = N-carbamoyl-L-aspartate + phosphate + H(+)</text>
        <dbReference type="Rhea" id="RHEA:20013"/>
        <dbReference type="ChEBI" id="CHEBI:15378"/>
        <dbReference type="ChEBI" id="CHEBI:29991"/>
        <dbReference type="ChEBI" id="CHEBI:32814"/>
        <dbReference type="ChEBI" id="CHEBI:43474"/>
        <dbReference type="ChEBI" id="CHEBI:58228"/>
        <dbReference type="EC" id="2.1.3.2"/>
    </reaction>
</comment>
<dbReference type="PANTHER" id="PTHR45753">
    <property type="entry name" value="ORNITHINE CARBAMOYLTRANSFERASE, MITOCHONDRIAL"/>
    <property type="match status" value="1"/>
</dbReference>
<dbReference type="PROSITE" id="PS00483">
    <property type="entry name" value="DIHYDROOROTASE_2"/>
    <property type="match status" value="1"/>
</dbReference>
<dbReference type="InterPro" id="IPR006132">
    <property type="entry name" value="Asp/Orn_carbamoyltranf_P-bd"/>
</dbReference>
<organism evidence="14">
    <name type="scientific">Notodromas monacha</name>
    <dbReference type="NCBI Taxonomy" id="399045"/>
    <lineage>
        <taxon>Eukaryota</taxon>
        <taxon>Metazoa</taxon>
        <taxon>Ecdysozoa</taxon>
        <taxon>Arthropoda</taxon>
        <taxon>Crustacea</taxon>
        <taxon>Oligostraca</taxon>
        <taxon>Ostracoda</taxon>
        <taxon>Podocopa</taxon>
        <taxon>Podocopida</taxon>
        <taxon>Cypridocopina</taxon>
        <taxon>Cypridoidea</taxon>
        <taxon>Cyprididae</taxon>
        <taxon>Notodromas</taxon>
    </lineage>
</organism>
<comment type="function">
    <text evidence="9">Catalyzes the condensation of carbamoyl phosphate and aspartate to form carbamoyl aspartate and inorganic phosphate, the committed step in the de novo pyrimidine nucleotide biosynthesis pathway.</text>
</comment>
<gene>
    <name evidence="14" type="ORF">NMOB1V02_LOCUS10007</name>
</gene>
<dbReference type="InterPro" id="IPR006131">
    <property type="entry name" value="Asp_carbamoyltransf_Asp/Orn-bd"/>
</dbReference>
<dbReference type="SUPFAM" id="SSF51556">
    <property type="entry name" value="Metallo-dependent hydrolases"/>
    <property type="match status" value="1"/>
</dbReference>
<dbReference type="Pfam" id="PF12890">
    <property type="entry name" value="DHOase"/>
    <property type="match status" value="1"/>
</dbReference>
<name>A0A7R9GIF3_9CRUS</name>
<evidence type="ECO:0000256" key="4">
    <source>
        <dbReference type="ARBA" id="ARBA00013008"/>
    </source>
</evidence>
<evidence type="ECO:0000256" key="2">
    <source>
        <dbReference type="ARBA" id="ARBA00004852"/>
    </source>
</evidence>
<protein>
    <recommendedName>
        <fullName evidence="4">aspartate carbamoyltransferase</fullName>
        <ecNumber evidence="4">2.1.3.2</ecNumber>
    </recommendedName>
</protein>
<feature type="domain" description="Aspartate/ornithine carbamoyltransferase carbamoyl-P binding" evidence="12">
    <location>
        <begin position="687"/>
        <end position="791"/>
    </location>
</feature>
<dbReference type="OrthoDB" id="6349732at2759"/>
<dbReference type="FunFam" id="3.20.20.140:FF:000036">
    <property type="entry name" value="Carbamoyl-phosphate synthase large chain"/>
    <property type="match status" value="1"/>
</dbReference>
<feature type="domain" description="Dihydroorotase catalytic" evidence="13">
    <location>
        <begin position="68"/>
        <end position="201"/>
    </location>
</feature>
<dbReference type="PRINTS" id="PR00100">
    <property type="entry name" value="AOTCASE"/>
</dbReference>
<dbReference type="InterPro" id="IPR032466">
    <property type="entry name" value="Metal_Hydrolase"/>
</dbReference>
<dbReference type="Pfam" id="PF02729">
    <property type="entry name" value="OTCace_N"/>
    <property type="match status" value="2"/>
</dbReference>
<evidence type="ECO:0000313" key="14">
    <source>
        <dbReference type="EMBL" id="CAD7282382.1"/>
    </source>
</evidence>
<dbReference type="EC" id="2.1.3.2" evidence="4"/>
<evidence type="ECO:0000256" key="3">
    <source>
        <dbReference type="ARBA" id="ARBA00008896"/>
    </source>
</evidence>
<evidence type="ECO:0000259" key="13">
    <source>
        <dbReference type="Pfam" id="PF12890"/>
    </source>
</evidence>
<dbReference type="AlphaFoldDB" id="A0A7R9GIF3"/>
<evidence type="ECO:0000259" key="12">
    <source>
        <dbReference type="Pfam" id="PF02729"/>
    </source>
</evidence>
<dbReference type="EMBL" id="CAJPEX010003777">
    <property type="protein sequence ID" value="CAG0922534.1"/>
    <property type="molecule type" value="Genomic_DNA"/>
</dbReference>
<dbReference type="FunFam" id="3.40.50.1370:FF:000005">
    <property type="entry name" value="CAD protein-like isoform X1"/>
    <property type="match status" value="1"/>
</dbReference>
<evidence type="ECO:0000256" key="10">
    <source>
        <dbReference type="ARBA" id="ARBA00048859"/>
    </source>
</evidence>
<comment type="cofactor">
    <cofactor evidence="1">
        <name>Zn(2+)</name>
        <dbReference type="ChEBI" id="CHEBI:29105"/>
    </cofactor>
</comment>
<dbReference type="InterPro" id="IPR024403">
    <property type="entry name" value="DHOase_cat"/>
</dbReference>
<dbReference type="GO" id="GO:0006207">
    <property type="term" value="P:'de novo' pyrimidine nucleobase biosynthetic process"/>
    <property type="evidence" value="ECO:0007669"/>
    <property type="project" value="InterPro"/>
</dbReference>
<dbReference type="PROSITE" id="PS00097">
    <property type="entry name" value="CARBAMOYLTRANSFERASE"/>
    <property type="match status" value="2"/>
</dbReference>
<comment type="pathway">
    <text evidence="2">Pyrimidine metabolism; UMP biosynthesis via de novo pathway; (S)-dihydroorotate from bicarbonate: step 2/3.</text>
</comment>
<keyword evidence="8" id="KW-0665">Pyrimidine biosynthesis</keyword>
<feature type="domain" description="Aspartate/ornithine carbamoyltransferase carbamoyl-P binding" evidence="12">
    <location>
        <begin position="534"/>
        <end position="675"/>
    </location>
</feature>
<dbReference type="GO" id="GO:0046872">
    <property type="term" value="F:metal ion binding"/>
    <property type="evidence" value="ECO:0007669"/>
    <property type="project" value="UniProtKB-KW"/>
</dbReference>
<comment type="similarity">
    <text evidence="3">Belongs to the aspartate/ornithine carbamoyltransferase superfamily. ATCase family.</text>
</comment>
<keyword evidence="15" id="KW-1185">Reference proteome</keyword>
<evidence type="ECO:0000259" key="11">
    <source>
        <dbReference type="Pfam" id="PF00185"/>
    </source>
</evidence>
<accession>A0A7R9GIF3</accession>
<dbReference type="Proteomes" id="UP000678499">
    <property type="component" value="Unassembled WGS sequence"/>
</dbReference>
<dbReference type="SUPFAM" id="SSF52335">
    <property type="entry name" value="Methylglyoxal synthase-like"/>
    <property type="match status" value="1"/>
</dbReference>
<evidence type="ECO:0000256" key="9">
    <source>
        <dbReference type="ARBA" id="ARBA00043884"/>
    </source>
</evidence>
<keyword evidence="5" id="KW-0808">Transferase</keyword>
<feature type="domain" description="Aspartate/ornithine carbamoyltransferase Asp/Orn-binding" evidence="11">
    <location>
        <begin position="798"/>
        <end position="946"/>
    </location>
</feature>
<dbReference type="CDD" id="cd01316">
    <property type="entry name" value="CAD_DHOase"/>
    <property type="match status" value="1"/>
</dbReference>
<dbReference type="UniPathway" id="UPA00070">
    <property type="reaction ID" value="UER00116"/>
</dbReference>
<dbReference type="Gene3D" id="3.40.50.1380">
    <property type="entry name" value="Methylglyoxal synthase-like domain"/>
    <property type="match status" value="1"/>
</dbReference>
<evidence type="ECO:0000256" key="6">
    <source>
        <dbReference type="ARBA" id="ARBA00022723"/>
    </source>
</evidence>
<dbReference type="InterPro" id="IPR002195">
    <property type="entry name" value="Dihydroorotase_CS"/>
</dbReference>
<dbReference type="InterPro" id="IPR006130">
    <property type="entry name" value="Asp/Orn_carbamoylTrfase"/>
</dbReference>
<dbReference type="GO" id="GO:0016812">
    <property type="term" value="F:hydrolase activity, acting on carbon-nitrogen (but not peptide) bonds, in cyclic amides"/>
    <property type="evidence" value="ECO:0007669"/>
    <property type="project" value="InterPro"/>
</dbReference>
<evidence type="ECO:0000256" key="7">
    <source>
        <dbReference type="ARBA" id="ARBA00022801"/>
    </source>
</evidence>
<evidence type="ECO:0000256" key="8">
    <source>
        <dbReference type="ARBA" id="ARBA00022975"/>
    </source>
</evidence>
<dbReference type="PANTHER" id="PTHR45753:SF6">
    <property type="entry name" value="ASPARTATE CARBAMOYLTRANSFERASE"/>
    <property type="match status" value="1"/>
</dbReference>
<dbReference type="GO" id="GO:0044205">
    <property type="term" value="P:'de novo' UMP biosynthetic process"/>
    <property type="evidence" value="ECO:0007669"/>
    <property type="project" value="UniProtKB-UniPathway"/>
</dbReference>
<dbReference type="SUPFAM" id="SSF51338">
    <property type="entry name" value="Composite domain of metallo-dependent hydrolases"/>
    <property type="match status" value="1"/>
</dbReference>
<evidence type="ECO:0000256" key="5">
    <source>
        <dbReference type="ARBA" id="ARBA00022679"/>
    </source>
</evidence>
<dbReference type="NCBIfam" id="TIGR00670">
    <property type="entry name" value="asp_carb_tr"/>
    <property type="match status" value="1"/>
</dbReference>
<dbReference type="Gene3D" id="3.20.20.140">
    <property type="entry name" value="Metal-dependent hydrolases"/>
    <property type="match status" value="1"/>
</dbReference>
<keyword evidence="7" id="KW-0378">Hydrolase</keyword>
<keyword evidence="6" id="KW-0479">Metal-binding</keyword>
<dbReference type="InterPro" id="IPR011059">
    <property type="entry name" value="Metal-dep_hydrolase_composite"/>
</dbReference>
<dbReference type="FunFam" id="3.40.50.1370:FF:000002">
    <property type="entry name" value="Aspartate carbamoyltransferase 2"/>
    <property type="match status" value="1"/>
</dbReference>
<dbReference type="InterPro" id="IPR002082">
    <property type="entry name" value="Asp_carbamoyltransf"/>
</dbReference>
<dbReference type="InterPro" id="IPR036901">
    <property type="entry name" value="Asp/Orn_carbamoylTrfase_sf"/>
</dbReference>
<dbReference type="InterPro" id="IPR036914">
    <property type="entry name" value="MGS-like_dom_sf"/>
</dbReference>
<dbReference type="SUPFAM" id="SSF53671">
    <property type="entry name" value="Aspartate/ornithine carbamoyltransferase"/>
    <property type="match status" value="2"/>
</dbReference>
<evidence type="ECO:0000256" key="1">
    <source>
        <dbReference type="ARBA" id="ARBA00001947"/>
    </source>
</evidence>
<evidence type="ECO:0000313" key="15">
    <source>
        <dbReference type="Proteomes" id="UP000678499"/>
    </source>
</evidence>
<dbReference type="Pfam" id="PF00185">
    <property type="entry name" value="OTCace"/>
    <property type="match status" value="1"/>
</dbReference>
<dbReference type="GO" id="GO:0004070">
    <property type="term" value="F:aspartate carbamoyltransferase activity"/>
    <property type="evidence" value="ECO:0007669"/>
    <property type="project" value="UniProtKB-EC"/>
</dbReference>
<dbReference type="Gene3D" id="3.40.50.1370">
    <property type="entry name" value="Aspartate/ornithine carbamoyltransferase"/>
    <property type="match status" value="3"/>
</dbReference>
<dbReference type="PRINTS" id="PR00101">
    <property type="entry name" value="ATCASE"/>
</dbReference>
<dbReference type="GO" id="GO:0006520">
    <property type="term" value="P:amino acid metabolic process"/>
    <property type="evidence" value="ECO:0007669"/>
    <property type="project" value="InterPro"/>
</dbReference>
<dbReference type="NCBIfam" id="NF002032">
    <property type="entry name" value="PRK00856.1"/>
    <property type="match status" value="1"/>
</dbReference>
<dbReference type="EMBL" id="OA885814">
    <property type="protein sequence ID" value="CAD7282382.1"/>
    <property type="molecule type" value="Genomic_DNA"/>
</dbReference>
<reference evidence="14" key="1">
    <citation type="submission" date="2020-11" db="EMBL/GenBank/DDBJ databases">
        <authorList>
            <person name="Tran Van P."/>
        </authorList>
    </citation>
    <scope>NUCLEOTIDE SEQUENCE</scope>
</reference>
<sequence length="958" mass="104785">MRNGGSRRVSSFITQGYRTRRMAVDYAIPLVTDVKCAKLLIEALQFVGGEPKLQTSVDCISAGRVARLPGLVDIHVHMRDPGQTHKEDWSSGTSAALAGGFTVVCAMPNTEPPVVDRASLVGALEVAKAGARCDYALYCGATGTNFERVAELAPLVMGMKMYLNDTFSTLQMDDMSVWLEHMRNWPTDSPIVVHAEDKTMSAAIFAASLIPRSLHVTHVSKKSEILTIKAAKAKGIAVTCDVCPHHLFLSTEDVLKLGSKKSQVRPVLGSMDDQNALWDNMDVIDCFSTDHAPHLMEEKINNGVPGFPGLETILPLLLTAVHSGKLSLEDLLYKLHARPMEIFGLPEQPETYVEVDLDEEWTIGDRPFFTKCNWSPFSGRKVRGSVQRVVLRGRVAFVDGVVLAEKGTGVNMKDSVSPLRPRKRGVSLTVVDKFIARDVKLGKHEPLSVKLSAPGLPKEDHQHSSIDLDWKREDGVRSPQPGQGMIVSPSVSRSATPLSFTSMHHGQHKPIGFDPSLHHPLHTFCPAHEFVGQSLLSVDKLTKEQLNTIFYYANFYLSAFKHQRSIEPVLKGKLMASVFYEVSTRTNCSFSAAMQRLGGSVVSMDTVSSSVKKGESFEDSMIMMSTYADVIVLRHPQPGAAKKAASICAKPVLNAGDGTGEHPTQALLDVFTIREEIGTVNGLVITMGKLMASVFYEVSTRTNCSFSAAMQRLGGSVVSMDTVSSSVKKGESFEDSMIMMSTYADVIVLRHPQPGAAKKAASICAKPVLNAGDGTGEHPTQALLDVFTIREEIGTVNGLVITMVGDLKHGRTVHSLAKLLTLYNVQLRYVSPAGLSMPQSVIDFVKSCQVSQSVYGSLEEALPGTDVLYVTRIQKERFESELEYKKCCGKFVVTPQLMTKAKQKMIVMHPLPRLDEILTDFDTDPRAAYFRQAENGVYIRMAVLSLTLGKTSSHVGQL</sequence>
<dbReference type="GO" id="GO:0016597">
    <property type="term" value="F:amino acid binding"/>
    <property type="evidence" value="ECO:0007669"/>
    <property type="project" value="InterPro"/>
</dbReference>
<proteinExistence type="inferred from homology"/>